<sequence>MTGRSSWLFRLLFVLILLFERSLALPITARMMNGSTTIIVTLHKYWSEATSTCSVSCLLLSTEELNRRQRTSD</sequence>
<protein>
    <recommendedName>
        <fullName evidence="3">Secreted protein</fullName>
    </recommendedName>
</protein>
<feature type="chain" id="PRO_5002432650" description="Secreted protein" evidence="1">
    <location>
        <begin position="25"/>
        <end position="73"/>
    </location>
</feature>
<name>A0A0E9SU54_ANGAN</name>
<organism evidence="2">
    <name type="scientific">Anguilla anguilla</name>
    <name type="common">European freshwater eel</name>
    <name type="synonym">Muraena anguilla</name>
    <dbReference type="NCBI Taxonomy" id="7936"/>
    <lineage>
        <taxon>Eukaryota</taxon>
        <taxon>Metazoa</taxon>
        <taxon>Chordata</taxon>
        <taxon>Craniata</taxon>
        <taxon>Vertebrata</taxon>
        <taxon>Euteleostomi</taxon>
        <taxon>Actinopterygii</taxon>
        <taxon>Neopterygii</taxon>
        <taxon>Teleostei</taxon>
        <taxon>Anguilliformes</taxon>
        <taxon>Anguillidae</taxon>
        <taxon>Anguilla</taxon>
    </lineage>
</organism>
<evidence type="ECO:0000256" key="1">
    <source>
        <dbReference type="SAM" id="SignalP"/>
    </source>
</evidence>
<reference evidence="2" key="1">
    <citation type="submission" date="2014-11" db="EMBL/GenBank/DDBJ databases">
        <authorList>
            <person name="Amaro Gonzalez C."/>
        </authorList>
    </citation>
    <scope>NUCLEOTIDE SEQUENCE</scope>
</reference>
<keyword evidence="1" id="KW-0732">Signal</keyword>
<evidence type="ECO:0000313" key="2">
    <source>
        <dbReference type="EMBL" id="JAH44884.1"/>
    </source>
</evidence>
<dbReference type="EMBL" id="GBXM01063693">
    <property type="protein sequence ID" value="JAH44884.1"/>
    <property type="molecule type" value="Transcribed_RNA"/>
</dbReference>
<dbReference type="AlphaFoldDB" id="A0A0E9SU54"/>
<feature type="signal peptide" evidence="1">
    <location>
        <begin position="1"/>
        <end position="24"/>
    </location>
</feature>
<reference evidence="2" key="2">
    <citation type="journal article" date="2015" name="Fish Shellfish Immunol.">
        <title>Early steps in the European eel (Anguilla anguilla)-Vibrio vulnificus interaction in the gills: Role of the RtxA13 toxin.</title>
        <authorList>
            <person name="Callol A."/>
            <person name="Pajuelo D."/>
            <person name="Ebbesson L."/>
            <person name="Teles M."/>
            <person name="MacKenzie S."/>
            <person name="Amaro C."/>
        </authorList>
    </citation>
    <scope>NUCLEOTIDE SEQUENCE</scope>
</reference>
<proteinExistence type="predicted"/>
<evidence type="ECO:0008006" key="3">
    <source>
        <dbReference type="Google" id="ProtNLM"/>
    </source>
</evidence>
<accession>A0A0E9SU54</accession>